<feature type="domain" description="Methyltransferase" evidence="4">
    <location>
        <begin position="51"/>
        <end position="139"/>
    </location>
</feature>
<evidence type="ECO:0000313" key="6">
    <source>
        <dbReference type="Proteomes" id="UP000032300"/>
    </source>
</evidence>
<dbReference type="Gene3D" id="3.40.50.150">
    <property type="entry name" value="Vaccinia Virus protein VP39"/>
    <property type="match status" value="1"/>
</dbReference>
<dbReference type="EMBL" id="CP010836">
    <property type="protein sequence ID" value="AJP72648.1"/>
    <property type="molecule type" value="Genomic_DNA"/>
</dbReference>
<keyword evidence="3" id="KW-0949">S-adenosyl-L-methionine</keyword>
<dbReference type="RefSeq" id="WP_044332958.1">
    <property type="nucleotide sequence ID" value="NZ_CP010836.1"/>
</dbReference>
<keyword evidence="6" id="KW-1185">Reference proteome</keyword>
<evidence type="ECO:0000256" key="1">
    <source>
        <dbReference type="ARBA" id="ARBA00022603"/>
    </source>
</evidence>
<organism evidence="5 6">
    <name type="scientific">Sphingomonas hengshuiensis</name>
    <dbReference type="NCBI Taxonomy" id="1609977"/>
    <lineage>
        <taxon>Bacteria</taxon>
        <taxon>Pseudomonadati</taxon>
        <taxon>Pseudomonadota</taxon>
        <taxon>Alphaproteobacteria</taxon>
        <taxon>Sphingomonadales</taxon>
        <taxon>Sphingomonadaceae</taxon>
        <taxon>Sphingomonas</taxon>
    </lineage>
</organism>
<proteinExistence type="predicted"/>
<dbReference type="GO" id="GO:0032259">
    <property type="term" value="P:methylation"/>
    <property type="evidence" value="ECO:0007669"/>
    <property type="project" value="UniProtKB-KW"/>
</dbReference>
<reference evidence="5 6" key="2">
    <citation type="submission" date="2015-02" db="EMBL/GenBank/DDBJ databases">
        <title>The complete genome of Sphingomonas hengshuiensis sp. WHSC-8 isolated from soil of Hengshui Lake.</title>
        <authorList>
            <person name="Wei S."/>
            <person name="Guo J."/>
            <person name="Su C."/>
            <person name="Wu R."/>
            <person name="Zhang Z."/>
            <person name="Liang K."/>
            <person name="Li H."/>
            <person name="Wang T."/>
            <person name="Liu H."/>
            <person name="Zhang C."/>
            <person name="Li Z."/>
            <person name="Wang Q."/>
            <person name="Meng J."/>
        </authorList>
    </citation>
    <scope>NUCLEOTIDE SEQUENCE [LARGE SCALE GENOMIC DNA]</scope>
    <source>
        <strain evidence="5 6">WHSC-8</strain>
    </source>
</reference>
<dbReference type="GO" id="GO:0008168">
    <property type="term" value="F:methyltransferase activity"/>
    <property type="evidence" value="ECO:0007669"/>
    <property type="project" value="UniProtKB-KW"/>
</dbReference>
<evidence type="ECO:0000256" key="2">
    <source>
        <dbReference type="ARBA" id="ARBA00022679"/>
    </source>
</evidence>
<reference evidence="5 6" key="1">
    <citation type="journal article" date="2015" name="Int. J. Syst. Evol. Microbiol.">
        <title>Sphingomonas hengshuiensis sp. nov., isolated from lake wetland.</title>
        <authorList>
            <person name="Wei S."/>
            <person name="Wang T."/>
            <person name="Liu H."/>
            <person name="Zhang C."/>
            <person name="Guo J."/>
            <person name="Wang Q."/>
            <person name="Liang K."/>
            <person name="Zhang Z."/>
        </authorList>
    </citation>
    <scope>NUCLEOTIDE SEQUENCE [LARGE SCALE GENOMIC DNA]</scope>
    <source>
        <strain evidence="5 6">WHSC-8</strain>
    </source>
</reference>
<dbReference type="KEGG" id="sphi:TS85_13985"/>
<evidence type="ECO:0000313" key="5">
    <source>
        <dbReference type="EMBL" id="AJP72648.1"/>
    </source>
</evidence>
<accession>A0A7U4J9C5</accession>
<gene>
    <name evidence="5" type="ORF">TS85_13985</name>
</gene>
<dbReference type="InterPro" id="IPR029063">
    <property type="entry name" value="SAM-dependent_MTases_sf"/>
</dbReference>
<dbReference type="PROSITE" id="PS50007">
    <property type="entry name" value="PIPLC_X_DOMAIN"/>
    <property type="match status" value="1"/>
</dbReference>
<dbReference type="Proteomes" id="UP000032300">
    <property type="component" value="Chromosome"/>
</dbReference>
<evidence type="ECO:0000256" key="3">
    <source>
        <dbReference type="ARBA" id="ARBA00022691"/>
    </source>
</evidence>
<sequence length="208" mass="22087">MVPSPPNPAAYDQATLDFYAEHAPAYVANGKARVSRFLEDFMRALPPGAHVLELGCGSGRDAEALIAHGFAVDPTDGIPAMAALAEQRLGRPVRVLRFDALSAIRAYDAVWANASLLHVPMAALCDVLALIFRALKPGGLHFANYKVGGGAGRDSLGRYFNYPDRAALAEVYARSAQWDGVSMVGYLGGGYEGGAAPWTAVTARRPIE</sequence>
<protein>
    <submittedName>
        <fullName evidence="5">SAM-dependent methyltransferase</fullName>
    </submittedName>
</protein>
<keyword evidence="1 5" id="KW-0489">Methyltransferase</keyword>
<dbReference type="PANTHER" id="PTHR43464">
    <property type="entry name" value="METHYLTRANSFERASE"/>
    <property type="match status" value="1"/>
</dbReference>
<name>A0A7U4J9C5_9SPHN</name>
<dbReference type="SUPFAM" id="SSF53335">
    <property type="entry name" value="S-adenosyl-L-methionine-dependent methyltransferases"/>
    <property type="match status" value="1"/>
</dbReference>
<dbReference type="AlphaFoldDB" id="A0A7U4J9C5"/>
<dbReference type="OrthoDB" id="9804312at2"/>
<dbReference type="InterPro" id="IPR041698">
    <property type="entry name" value="Methyltransf_25"/>
</dbReference>
<dbReference type="CDD" id="cd02440">
    <property type="entry name" value="AdoMet_MTases"/>
    <property type="match status" value="1"/>
</dbReference>
<evidence type="ECO:0000259" key="4">
    <source>
        <dbReference type="Pfam" id="PF13649"/>
    </source>
</evidence>
<keyword evidence="2 5" id="KW-0808">Transferase</keyword>
<dbReference type="PANTHER" id="PTHR43464:SF19">
    <property type="entry name" value="UBIQUINONE BIOSYNTHESIS O-METHYLTRANSFERASE, MITOCHONDRIAL"/>
    <property type="match status" value="1"/>
</dbReference>
<dbReference type="Pfam" id="PF13649">
    <property type="entry name" value="Methyltransf_25"/>
    <property type="match status" value="1"/>
</dbReference>